<dbReference type="SUPFAM" id="SSF47661">
    <property type="entry name" value="t-snare proteins"/>
    <property type="match status" value="1"/>
</dbReference>
<dbReference type="GO" id="GO:0000149">
    <property type="term" value="F:SNARE binding"/>
    <property type="evidence" value="ECO:0007669"/>
    <property type="project" value="TreeGrafter"/>
</dbReference>
<evidence type="ECO:0000256" key="2">
    <source>
        <dbReference type="SAM" id="Phobius"/>
    </source>
</evidence>
<dbReference type="PANTHER" id="PTHR19957:SF402">
    <property type="entry name" value="PUTATIVE-RELATED"/>
    <property type="match status" value="1"/>
</dbReference>
<feature type="domain" description="T-SNARE coiled-coil homology" evidence="3">
    <location>
        <begin position="205"/>
        <end position="267"/>
    </location>
</feature>
<gene>
    <name evidence="4" type="ORF">TVY486_0906400</name>
</gene>
<dbReference type="PROSITE" id="PS50192">
    <property type="entry name" value="T_SNARE"/>
    <property type="match status" value="1"/>
</dbReference>
<dbReference type="CDD" id="cd15845">
    <property type="entry name" value="SNARE_syntaxin16"/>
    <property type="match status" value="1"/>
</dbReference>
<evidence type="ECO:0000313" key="4">
    <source>
        <dbReference type="EMBL" id="CCC50819.1"/>
    </source>
</evidence>
<dbReference type="GO" id="GO:0006906">
    <property type="term" value="P:vesicle fusion"/>
    <property type="evidence" value="ECO:0007669"/>
    <property type="project" value="TreeGrafter"/>
</dbReference>
<evidence type="ECO:0000259" key="3">
    <source>
        <dbReference type="PROSITE" id="PS50192"/>
    </source>
</evidence>
<dbReference type="PANTHER" id="PTHR19957">
    <property type="entry name" value="SYNTAXIN"/>
    <property type="match status" value="1"/>
</dbReference>
<keyword evidence="2" id="KW-1133">Transmembrane helix</keyword>
<dbReference type="Gene3D" id="1.20.58.70">
    <property type="match status" value="1"/>
</dbReference>
<evidence type="ECO:0000256" key="1">
    <source>
        <dbReference type="ARBA" id="ARBA00009063"/>
    </source>
</evidence>
<dbReference type="GO" id="GO:0005484">
    <property type="term" value="F:SNAP receptor activity"/>
    <property type="evidence" value="ECO:0007669"/>
    <property type="project" value="TreeGrafter"/>
</dbReference>
<dbReference type="GO" id="GO:0012505">
    <property type="term" value="C:endomembrane system"/>
    <property type="evidence" value="ECO:0007669"/>
    <property type="project" value="TreeGrafter"/>
</dbReference>
<dbReference type="GO" id="GO:0031201">
    <property type="term" value="C:SNARE complex"/>
    <property type="evidence" value="ECO:0007669"/>
    <property type="project" value="TreeGrafter"/>
</dbReference>
<organism evidence="4">
    <name type="scientific">Trypanosoma vivax (strain Y486)</name>
    <dbReference type="NCBI Taxonomy" id="1055687"/>
    <lineage>
        <taxon>Eukaryota</taxon>
        <taxon>Discoba</taxon>
        <taxon>Euglenozoa</taxon>
        <taxon>Kinetoplastea</taxon>
        <taxon>Metakinetoplastina</taxon>
        <taxon>Trypanosomatida</taxon>
        <taxon>Trypanosomatidae</taxon>
        <taxon>Trypanosoma</taxon>
        <taxon>Duttonella</taxon>
    </lineage>
</organism>
<dbReference type="VEuPathDB" id="TriTrypDB:TvY486_0906400"/>
<keyword evidence="2" id="KW-0472">Membrane</keyword>
<dbReference type="GO" id="GO:0048278">
    <property type="term" value="P:vesicle docking"/>
    <property type="evidence" value="ECO:0007669"/>
    <property type="project" value="TreeGrafter"/>
</dbReference>
<dbReference type="InterPro" id="IPR000727">
    <property type="entry name" value="T_SNARE_dom"/>
</dbReference>
<dbReference type="InterPro" id="IPR010989">
    <property type="entry name" value="SNARE"/>
</dbReference>
<sequence length="302" mass="35548">MARRDRTSEFLQYRGVREKDVDSQSLLEHQHTFVEITPLWIQKLESVREVEHNIREKMEELDSLRKSHLKIEFSSSRDEREEEVLIDRAQDAVDNLFKQGERYVTELDLAFLRDLPDSGTDTELSILRNVKMCLINELGALSKTYRECQRRYLTDLKKQRAVTQKWGESDRQREIEQQLQTDAVMDHYLQKGMALEQVETILLNQQMVNERVKEFDRIYASMKSMHEMFTDMKTLVIEQGAVLDRIDYNMTVTHTRVQSAKAELQSAAEYEEGGMFKKCIFILIALIVILLVSLLVKIIMRH</sequence>
<dbReference type="OMA" id="NRKMCII"/>
<dbReference type="Pfam" id="PF05739">
    <property type="entry name" value="SNARE"/>
    <property type="match status" value="1"/>
</dbReference>
<name>G0U3G2_TRYVY</name>
<proteinExistence type="inferred from homology"/>
<feature type="transmembrane region" description="Helical" evidence="2">
    <location>
        <begin position="280"/>
        <end position="300"/>
    </location>
</feature>
<keyword evidence="2" id="KW-0812">Transmembrane</keyword>
<dbReference type="GO" id="GO:0006886">
    <property type="term" value="P:intracellular protein transport"/>
    <property type="evidence" value="ECO:0007669"/>
    <property type="project" value="TreeGrafter"/>
</dbReference>
<dbReference type="AlphaFoldDB" id="G0U3G2"/>
<dbReference type="InterPro" id="IPR045242">
    <property type="entry name" value="Syntaxin"/>
</dbReference>
<dbReference type="SMART" id="SM00397">
    <property type="entry name" value="t_SNARE"/>
    <property type="match status" value="1"/>
</dbReference>
<accession>G0U3G2</accession>
<comment type="similarity">
    <text evidence="1">Belongs to the syntaxin family.</text>
</comment>
<protein>
    <submittedName>
        <fullName evidence="4">Putative syntaxin</fullName>
    </submittedName>
</protein>
<reference evidence="4" key="1">
    <citation type="journal article" date="2012" name="Proc. Natl. Acad. Sci. U.S.A.">
        <title>Antigenic diversity is generated by distinct evolutionary mechanisms in African trypanosome species.</title>
        <authorList>
            <person name="Jackson A.P."/>
            <person name="Berry A."/>
            <person name="Aslett M."/>
            <person name="Allison H.C."/>
            <person name="Burton P."/>
            <person name="Vavrova-Anderson J."/>
            <person name="Brown R."/>
            <person name="Browne H."/>
            <person name="Corton N."/>
            <person name="Hauser H."/>
            <person name="Gamble J."/>
            <person name="Gilderthorp R."/>
            <person name="Marcello L."/>
            <person name="McQuillan J."/>
            <person name="Otto T.D."/>
            <person name="Quail M.A."/>
            <person name="Sanders M.J."/>
            <person name="van Tonder A."/>
            <person name="Ginger M.L."/>
            <person name="Field M.C."/>
            <person name="Barry J.D."/>
            <person name="Hertz-Fowler C."/>
            <person name="Berriman M."/>
        </authorList>
    </citation>
    <scope>NUCLEOTIDE SEQUENCE</scope>
    <source>
        <strain evidence="4">Y486</strain>
    </source>
</reference>
<dbReference type="EMBL" id="HE573025">
    <property type="protein sequence ID" value="CCC50819.1"/>
    <property type="molecule type" value="Genomic_DNA"/>
</dbReference>